<dbReference type="PANTHER" id="PTHR23427:SF2">
    <property type="entry name" value="SURFEIT LOCUS PROTEIN 1"/>
    <property type="match status" value="1"/>
</dbReference>
<keyword evidence="2 5" id="KW-0812">Transmembrane</keyword>
<comment type="subcellular location">
    <subcellularLocation>
        <location evidence="1">Membrane</location>
    </subcellularLocation>
    <subcellularLocation>
        <location evidence="5">Mitochondrion inner membrane</location>
        <topology evidence="5">Multi-pass membrane protein</topology>
    </subcellularLocation>
</comment>
<dbReference type="Pfam" id="PF02104">
    <property type="entry name" value="SURF1"/>
    <property type="match status" value="1"/>
</dbReference>
<dbReference type="CDD" id="cd06662">
    <property type="entry name" value="SURF1"/>
    <property type="match status" value="1"/>
</dbReference>
<comment type="function">
    <text evidence="5">Probably involved in the biogenesis of the COX complex.</text>
</comment>
<proteinExistence type="inferred from homology"/>
<reference evidence="7" key="1">
    <citation type="submission" date="2019-12" db="EMBL/GenBank/DDBJ databases">
        <title>Genome sequence of Babesia ovis.</title>
        <authorList>
            <person name="Yamagishi J."/>
            <person name="Sevinc F."/>
            <person name="Xuan X."/>
        </authorList>
    </citation>
    <scope>NUCLEOTIDE SEQUENCE</scope>
    <source>
        <strain evidence="7">Selcuk</strain>
    </source>
</reference>
<evidence type="ECO:0000256" key="1">
    <source>
        <dbReference type="ARBA" id="ARBA00004370"/>
    </source>
</evidence>
<dbReference type="AlphaFoldDB" id="A0A9W5TE99"/>
<dbReference type="Proteomes" id="UP001057455">
    <property type="component" value="Unassembled WGS sequence"/>
</dbReference>
<feature type="transmembrane region" description="Helical" evidence="5">
    <location>
        <begin position="435"/>
        <end position="454"/>
    </location>
</feature>
<evidence type="ECO:0000256" key="3">
    <source>
        <dbReference type="ARBA" id="ARBA00022989"/>
    </source>
</evidence>
<evidence type="ECO:0000256" key="2">
    <source>
        <dbReference type="ARBA" id="ARBA00022692"/>
    </source>
</evidence>
<comment type="caution">
    <text evidence="7">The sequence shown here is derived from an EMBL/GenBank/DDBJ whole genome shotgun (WGS) entry which is preliminary data.</text>
</comment>
<dbReference type="InterPro" id="IPR002994">
    <property type="entry name" value="Surf1/Shy1"/>
</dbReference>
<organism evidence="7 8">
    <name type="scientific">Babesia ovis</name>
    <dbReference type="NCBI Taxonomy" id="5869"/>
    <lineage>
        <taxon>Eukaryota</taxon>
        <taxon>Sar</taxon>
        <taxon>Alveolata</taxon>
        <taxon>Apicomplexa</taxon>
        <taxon>Aconoidasida</taxon>
        <taxon>Piroplasmida</taxon>
        <taxon>Babesiidae</taxon>
        <taxon>Babesia</taxon>
    </lineage>
</organism>
<keyword evidence="5" id="KW-0496">Mitochondrion</keyword>
<evidence type="ECO:0000256" key="6">
    <source>
        <dbReference type="SAM" id="MobiDB-lite"/>
    </source>
</evidence>
<keyword evidence="4 5" id="KW-0472">Membrane</keyword>
<dbReference type="InterPro" id="IPR045214">
    <property type="entry name" value="Surf1/Surf4"/>
</dbReference>
<evidence type="ECO:0000313" key="8">
    <source>
        <dbReference type="Proteomes" id="UP001057455"/>
    </source>
</evidence>
<accession>A0A9W5TE99</accession>
<feature type="compositionally biased region" description="Polar residues" evidence="6">
    <location>
        <begin position="43"/>
        <end position="55"/>
    </location>
</feature>
<feature type="region of interest" description="Disordered" evidence="6">
    <location>
        <begin position="40"/>
        <end position="70"/>
    </location>
</feature>
<comment type="caution">
    <text evidence="5">Lacks conserved residue(s) required for the propagation of feature annotation.</text>
</comment>
<comment type="similarity">
    <text evidence="5">Belongs to the SURF1 family.</text>
</comment>
<evidence type="ECO:0000256" key="4">
    <source>
        <dbReference type="ARBA" id="ARBA00023136"/>
    </source>
</evidence>
<gene>
    <name evidence="7" type="ORF">BaOVIS_017880</name>
</gene>
<name>A0A9W5TE99_BABOV</name>
<keyword evidence="8" id="KW-1185">Reference proteome</keyword>
<keyword evidence="5" id="KW-0999">Mitochondrion inner membrane</keyword>
<dbReference type="GO" id="GO:0005743">
    <property type="term" value="C:mitochondrial inner membrane"/>
    <property type="evidence" value="ECO:0007669"/>
    <property type="project" value="UniProtKB-SubCell"/>
</dbReference>
<evidence type="ECO:0000313" key="7">
    <source>
        <dbReference type="EMBL" id="GFE54384.1"/>
    </source>
</evidence>
<protein>
    <recommendedName>
        <fullName evidence="5">SURF1-like protein</fullName>
    </recommendedName>
</protein>
<dbReference type="EMBL" id="BLIY01000016">
    <property type="protein sequence ID" value="GFE54384.1"/>
    <property type="molecule type" value="Genomic_DNA"/>
</dbReference>
<evidence type="ECO:0000256" key="5">
    <source>
        <dbReference type="RuleBase" id="RU363076"/>
    </source>
</evidence>
<dbReference type="OrthoDB" id="10040024at2759"/>
<feature type="compositionally biased region" description="Basic and acidic residues" evidence="6">
    <location>
        <begin position="56"/>
        <end position="66"/>
    </location>
</feature>
<keyword evidence="3 5" id="KW-1133">Transmembrane helix</keyword>
<dbReference type="PANTHER" id="PTHR23427">
    <property type="entry name" value="SURFEIT LOCUS PROTEIN"/>
    <property type="match status" value="1"/>
</dbReference>
<sequence length="464" mass="52450">MLHFATSYLHASYWRFGLLDLRHSVVSPLRIASLQTGRLLHGQGNTPQDKTTLESSHNKGDLEHTSVHNPSALTLPHDGTPLRCTDDQWLYRPTQSEIDLFRKSNHLPSKPIDLEHSVVVRLIDLQNEVTSPVGRSVLFSEYGIRQGELLRIMFFGSFVCSVLCSLGYWQLHRRAWKVDLLNKRSKALSQPIVKLTSFSDVEDALGVSNAPGTSADYRCVECTGVLDTSCTMLVGPRSSIYESYGSSVGYNVIQPLRFKDGSSVLVNVGWLDNESLFHDIHSPELVTLRGVVVRGDIEESLVASTKMCIVGIYHKLMSLFGHHCVPSTKSINRPRRLFQDDSRMVFRYLDPSSLSNEVHTSSTTMSSLYALNAYDILYHDDVEPISGSVSIEECRFKAQTRTGRDACSTRPSYQRRQKSDYLLFYADPDTHTNYAYQWFLMAGSIATMCIYKLYRVRRTLRVIG</sequence>
<dbReference type="PROSITE" id="PS50895">
    <property type="entry name" value="SURF1"/>
    <property type="match status" value="1"/>
</dbReference>